<keyword evidence="4" id="KW-0418">Kinase</keyword>
<dbReference type="GO" id="GO:0004714">
    <property type="term" value="F:transmembrane receptor protein tyrosine kinase activity"/>
    <property type="evidence" value="ECO:0007669"/>
    <property type="project" value="TreeGrafter"/>
</dbReference>
<gene>
    <name evidence="4" type="primary">STYK1_1</name>
    <name evidence="4" type="ORF">EYF80_056593</name>
</gene>
<keyword evidence="5" id="KW-1185">Reference proteome</keyword>
<dbReference type="SUPFAM" id="SSF56112">
    <property type="entry name" value="Protein kinase-like (PK-like)"/>
    <property type="match status" value="1"/>
</dbReference>
<dbReference type="EMBL" id="SRLO01002300">
    <property type="protein sequence ID" value="TNN33245.1"/>
    <property type="molecule type" value="Genomic_DNA"/>
</dbReference>
<evidence type="ECO:0000256" key="1">
    <source>
        <dbReference type="ARBA" id="ARBA00022741"/>
    </source>
</evidence>
<organism evidence="4 5">
    <name type="scientific">Liparis tanakae</name>
    <name type="common">Tanaka's snailfish</name>
    <dbReference type="NCBI Taxonomy" id="230148"/>
    <lineage>
        <taxon>Eukaryota</taxon>
        <taxon>Metazoa</taxon>
        <taxon>Chordata</taxon>
        <taxon>Craniata</taxon>
        <taxon>Vertebrata</taxon>
        <taxon>Euteleostomi</taxon>
        <taxon>Actinopterygii</taxon>
        <taxon>Neopterygii</taxon>
        <taxon>Teleostei</taxon>
        <taxon>Neoteleostei</taxon>
        <taxon>Acanthomorphata</taxon>
        <taxon>Eupercaria</taxon>
        <taxon>Perciformes</taxon>
        <taxon>Cottioidei</taxon>
        <taxon>Cottales</taxon>
        <taxon>Liparidae</taxon>
        <taxon>Liparis</taxon>
    </lineage>
</organism>
<accession>A0A4Z2EWI8</accession>
<keyword evidence="2" id="KW-0067">ATP-binding</keyword>
<name>A0A4Z2EWI8_9TELE</name>
<dbReference type="AlphaFoldDB" id="A0A4Z2EWI8"/>
<keyword evidence="1" id="KW-0547">Nucleotide-binding</keyword>
<dbReference type="GO" id="GO:0043235">
    <property type="term" value="C:receptor complex"/>
    <property type="evidence" value="ECO:0007669"/>
    <property type="project" value="TreeGrafter"/>
</dbReference>
<dbReference type="Proteomes" id="UP000314294">
    <property type="component" value="Unassembled WGS sequence"/>
</dbReference>
<dbReference type="OrthoDB" id="4062651at2759"/>
<dbReference type="GO" id="GO:0005886">
    <property type="term" value="C:plasma membrane"/>
    <property type="evidence" value="ECO:0007669"/>
    <property type="project" value="TreeGrafter"/>
</dbReference>
<evidence type="ECO:0000313" key="4">
    <source>
        <dbReference type="EMBL" id="TNN33245.1"/>
    </source>
</evidence>
<dbReference type="PANTHER" id="PTHR24416:SF632">
    <property type="entry name" value="TYROSINE-PROTEIN KINASE STYK1-LIKE"/>
    <property type="match status" value="1"/>
</dbReference>
<dbReference type="InterPro" id="IPR050122">
    <property type="entry name" value="RTK"/>
</dbReference>
<feature type="domain" description="Protein kinase" evidence="3">
    <location>
        <begin position="1"/>
        <end position="92"/>
    </location>
</feature>
<proteinExistence type="predicted"/>
<evidence type="ECO:0000259" key="3">
    <source>
        <dbReference type="PROSITE" id="PS50011"/>
    </source>
</evidence>
<sequence>MKKWQAPEVLSGRGADRWSFGVLLYEMVTLGDPPFAKINETELLQHLQRGKHLKRPLGCSNSLYSVIRACCHWGPEDRLSTSELIRTLHEAGKSANGRTALSASEPLNIERYLREAGYAGAYNYAVL</sequence>
<reference evidence="4 5" key="1">
    <citation type="submission" date="2019-03" db="EMBL/GenBank/DDBJ databases">
        <title>First draft genome of Liparis tanakae, snailfish: a comprehensive survey of snailfish specific genes.</title>
        <authorList>
            <person name="Kim W."/>
            <person name="Song I."/>
            <person name="Jeong J.-H."/>
            <person name="Kim D."/>
            <person name="Kim S."/>
            <person name="Ryu S."/>
            <person name="Song J.Y."/>
            <person name="Lee S.K."/>
        </authorList>
    </citation>
    <scope>NUCLEOTIDE SEQUENCE [LARGE SCALE GENOMIC DNA]</scope>
    <source>
        <tissue evidence="4">Muscle</tissue>
    </source>
</reference>
<dbReference type="PROSITE" id="PS50011">
    <property type="entry name" value="PROTEIN_KINASE_DOM"/>
    <property type="match status" value="1"/>
</dbReference>
<dbReference type="Gene3D" id="1.10.510.10">
    <property type="entry name" value="Transferase(Phosphotransferase) domain 1"/>
    <property type="match status" value="1"/>
</dbReference>
<dbReference type="InterPro" id="IPR000719">
    <property type="entry name" value="Prot_kinase_dom"/>
</dbReference>
<dbReference type="Pfam" id="PF07714">
    <property type="entry name" value="PK_Tyr_Ser-Thr"/>
    <property type="match status" value="1"/>
</dbReference>
<protein>
    <submittedName>
        <fullName evidence="4">Tyrosine-protein kinase STYK1</fullName>
    </submittedName>
</protein>
<keyword evidence="4" id="KW-0808">Transferase</keyword>
<dbReference type="InterPro" id="IPR001245">
    <property type="entry name" value="Ser-Thr/Tyr_kinase_cat_dom"/>
</dbReference>
<comment type="caution">
    <text evidence="4">The sequence shown here is derived from an EMBL/GenBank/DDBJ whole genome shotgun (WGS) entry which is preliminary data.</text>
</comment>
<evidence type="ECO:0000313" key="5">
    <source>
        <dbReference type="Proteomes" id="UP000314294"/>
    </source>
</evidence>
<evidence type="ECO:0000256" key="2">
    <source>
        <dbReference type="ARBA" id="ARBA00022840"/>
    </source>
</evidence>
<dbReference type="PANTHER" id="PTHR24416">
    <property type="entry name" value="TYROSINE-PROTEIN KINASE RECEPTOR"/>
    <property type="match status" value="1"/>
</dbReference>
<dbReference type="InterPro" id="IPR011009">
    <property type="entry name" value="Kinase-like_dom_sf"/>
</dbReference>
<dbReference type="GO" id="GO:0005524">
    <property type="term" value="F:ATP binding"/>
    <property type="evidence" value="ECO:0007669"/>
    <property type="project" value="UniProtKB-KW"/>
</dbReference>
<dbReference type="GO" id="GO:0007169">
    <property type="term" value="P:cell surface receptor protein tyrosine kinase signaling pathway"/>
    <property type="evidence" value="ECO:0007669"/>
    <property type="project" value="TreeGrafter"/>
</dbReference>